<gene>
    <name evidence="2" type="ORF">AVEN_5168_1</name>
</gene>
<name>A0A4Y2HT78_ARAVE</name>
<feature type="signal peptide" evidence="1">
    <location>
        <begin position="1"/>
        <end position="25"/>
    </location>
</feature>
<accession>A0A4Y2HT78</accession>
<sequence>MVTTKMSASFFTLILVVLIQGNSEAAPVRDYDGIPSGILHPISGVVPISVPRRRLGPVDKILKAIRARVDKTHVSDLDPSVRNDILQDALAPPECLDKYGIRDGALKHITRGTRDIIGAVVKDFQGLGQGILK</sequence>
<feature type="non-terminal residue" evidence="2">
    <location>
        <position position="133"/>
    </location>
</feature>
<keyword evidence="3" id="KW-1185">Reference proteome</keyword>
<protein>
    <submittedName>
        <fullName evidence="2">Uncharacterized protein</fullName>
    </submittedName>
</protein>
<keyword evidence="1" id="KW-0732">Signal</keyword>
<reference evidence="2 3" key="1">
    <citation type="journal article" date="2019" name="Sci. Rep.">
        <title>Orb-weaving spider Araneus ventricosus genome elucidates the spidroin gene catalogue.</title>
        <authorList>
            <person name="Kono N."/>
            <person name="Nakamura H."/>
            <person name="Ohtoshi R."/>
            <person name="Moran D.A.P."/>
            <person name="Shinohara A."/>
            <person name="Yoshida Y."/>
            <person name="Fujiwara M."/>
            <person name="Mori M."/>
            <person name="Tomita M."/>
            <person name="Arakawa K."/>
        </authorList>
    </citation>
    <scope>NUCLEOTIDE SEQUENCE [LARGE SCALE GENOMIC DNA]</scope>
</reference>
<dbReference type="AlphaFoldDB" id="A0A4Y2HT78"/>
<organism evidence="2 3">
    <name type="scientific">Araneus ventricosus</name>
    <name type="common">Orbweaver spider</name>
    <name type="synonym">Epeira ventricosa</name>
    <dbReference type="NCBI Taxonomy" id="182803"/>
    <lineage>
        <taxon>Eukaryota</taxon>
        <taxon>Metazoa</taxon>
        <taxon>Ecdysozoa</taxon>
        <taxon>Arthropoda</taxon>
        <taxon>Chelicerata</taxon>
        <taxon>Arachnida</taxon>
        <taxon>Araneae</taxon>
        <taxon>Araneomorphae</taxon>
        <taxon>Entelegynae</taxon>
        <taxon>Araneoidea</taxon>
        <taxon>Araneidae</taxon>
        <taxon>Araneus</taxon>
    </lineage>
</organism>
<dbReference type="Proteomes" id="UP000499080">
    <property type="component" value="Unassembled WGS sequence"/>
</dbReference>
<evidence type="ECO:0000313" key="2">
    <source>
        <dbReference type="EMBL" id="GBM68448.1"/>
    </source>
</evidence>
<comment type="caution">
    <text evidence="2">The sequence shown here is derived from an EMBL/GenBank/DDBJ whole genome shotgun (WGS) entry which is preliminary data.</text>
</comment>
<dbReference type="EMBL" id="BGPR01002143">
    <property type="protein sequence ID" value="GBM68448.1"/>
    <property type="molecule type" value="Genomic_DNA"/>
</dbReference>
<evidence type="ECO:0000313" key="3">
    <source>
        <dbReference type="Proteomes" id="UP000499080"/>
    </source>
</evidence>
<evidence type="ECO:0000256" key="1">
    <source>
        <dbReference type="SAM" id="SignalP"/>
    </source>
</evidence>
<dbReference type="OrthoDB" id="10432259at2759"/>
<feature type="chain" id="PRO_5021270285" evidence="1">
    <location>
        <begin position="26"/>
        <end position="133"/>
    </location>
</feature>
<proteinExistence type="predicted"/>